<reference evidence="1 2" key="1">
    <citation type="submission" date="2019-03" db="EMBL/GenBank/DDBJ databases">
        <title>Single cell metagenomics reveals metabolic interactions within the superorganism composed of flagellate Streblomastix strix and complex community of Bacteroidetes bacteria on its surface.</title>
        <authorList>
            <person name="Treitli S.C."/>
            <person name="Kolisko M."/>
            <person name="Husnik F."/>
            <person name="Keeling P."/>
            <person name="Hampl V."/>
        </authorList>
    </citation>
    <scope>NUCLEOTIDE SEQUENCE [LARGE SCALE GENOMIC DNA]</scope>
    <source>
        <strain evidence="1">ST1C</strain>
    </source>
</reference>
<protein>
    <submittedName>
        <fullName evidence="1">Uncharacterized protein</fullName>
    </submittedName>
</protein>
<accession>A0A5J4PVW8</accession>
<dbReference type="OrthoDB" id="660555at2759"/>
<evidence type="ECO:0000313" key="2">
    <source>
        <dbReference type="Proteomes" id="UP000324800"/>
    </source>
</evidence>
<feature type="non-terminal residue" evidence="1">
    <location>
        <position position="1"/>
    </location>
</feature>
<dbReference type="AlphaFoldDB" id="A0A5J4PVW8"/>
<organism evidence="1 2">
    <name type="scientific">Streblomastix strix</name>
    <dbReference type="NCBI Taxonomy" id="222440"/>
    <lineage>
        <taxon>Eukaryota</taxon>
        <taxon>Metamonada</taxon>
        <taxon>Preaxostyla</taxon>
        <taxon>Oxymonadida</taxon>
        <taxon>Streblomastigidae</taxon>
        <taxon>Streblomastix</taxon>
    </lineage>
</organism>
<comment type="caution">
    <text evidence="1">The sequence shown here is derived from an EMBL/GenBank/DDBJ whole genome shotgun (WGS) entry which is preliminary data.</text>
</comment>
<proteinExistence type="predicted"/>
<name>A0A5J4PVW8_9EUKA</name>
<dbReference type="EMBL" id="SNRW01048551">
    <property type="protein sequence ID" value="KAA6312941.1"/>
    <property type="molecule type" value="Genomic_DNA"/>
</dbReference>
<evidence type="ECO:0000313" key="1">
    <source>
        <dbReference type="EMBL" id="KAA6312941.1"/>
    </source>
</evidence>
<dbReference type="Proteomes" id="UP000324800">
    <property type="component" value="Unassembled WGS sequence"/>
</dbReference>
<gene>
    <name evidence="1" type="ORF">EZS28_055840</name>
</gene>
<sequence length="104" mass="12268">QADSKHAHLASKMMDEIAYFFNFCIHRKANMEKVLDIEQQIVSYNPLSILLKLAEESSQIELAKKQGLKLDELEIEKSKLRWQQFFRNIRLVRPSRCFVSDLEV</sequence>